<dbReference type="Proteomes" id="UP000275078">
    <property type="component" value="Unassembled WGS sequence"/>
</dbReference>
<dbReference type="AlphaFoldDB" id="A0A3N4IIV9"/>
<evidence type="ECO:0000256" key="1">
    <source>
        <dbReference type="SAM" id="SignalP"/>
    </source>
</evidence>
<name>A0A3N4IIV9_ASCIM</name>
<dbReference type="EMBL" id="ML119651">
    <property type="protein sequence ID" value="RPA86075.1"/>
    <property type="molecule type" value="Genomic_DNA"/>
</dbReference>
<protein>
    <recommendedName>
        <fullName evidence="4">Secreted protein</fullName>
    </recommendedName>
</protein>
<proteinExistence type="predicted"/>
<keyword evidence="3" id="KW-1185">Reference proteome</keyword>
<evidence type="ECO:0008006" key="4">
    <source>
        <dbReference type="Google" id="ProtNLM"/>
    </source>
</evidence>
<accession>A0A3N4IIV9</accession>
<feature type="signal peptide" evidence="1">
    <location>
        <begin position="1"/>
        <end position="28"/>
    </location>
</feature>
<keyword evidence="1" id="KW-0732">Signal</keyword>
<organism evidence="2 3">
    <name type="scientific">Ascobolus immersus RN42</name>
    <dbReference type="NCBI Taxonomy" id="1160509"/>
    <lineage>
        <taxon>Eukaryota</taxon>
        <taxon>Fungi</taxon>
        <taxon>Dikarya</taxon>
        <taxon>Ascomycota</taxon>
        <taxon>Pezizomycotina</taxon>
        <taxon>Pezizomycetes</taxon>
        <taxon>Pezizales</taxon>
        <taxon>Ascobolaceae</taxon>
        <taxon>Ascobolus</taxon>
    </lineage>
</organism>
<feature type="chain" id="PRO_5017956156" description="Secreted protein" evidence="1">
    <location>
        <begin position="29"/>
        <end position="149"/>
    </location>
</feature>
<sequence>MGGLERSVRLSLSLLSFLLANVKKRLCAASGSSHLDEYVTACVSDVLLHVRRQPTAVDGIQMQILNDIPSSRNVGPQQLDIPEAVERDWNSGSPPTNAIVFLRPSIESWLSMPPWMLSIAGEIDCSKLHSRSRNLIHSIRLARFSAPGR</sequence>
<evidence type="ECO:0000313" key="3">
    <source>
        <dbReference type="Proteomes" id="UP000275078"/>
    </source>
</evidence>
<evidence type="ECO:0000313" key="2">
    <source>
        <dbReference type="EMBL" id="RPA86075.1"/>
    </source>
</evidence>
<reference evidence="2 3" key="1">
    <citation type="journal article" date="2018" name="Nat. Ecol. Evol.">
        <title>Pezizomycetes genomes reveal the molecular basis of ectomycorrhizal truffle lifestyle.</title>
        <authorList>
            <person name="Murat C."/>
            <person name="Payen T."/>
            <person name="Noel B."/>
            <person name="Kuo A."/>
            <person name="Morin E."/>
            <person name="Chen J."/>
            <person name="Kohler A."/>
            <person name="Krizsan K."/>
            <person name="Balestrini R."/>
            <person name="Da Silva C."/>
            <person name="Montanini B."/>
            <person name="Hainaut M."/>
            <person name="Levati E."/>
            <person name="Barry K.W."/>
            <person name="Belfiori B."/>
            <person name="Cichocki N."/>
            <person name="Clum A."/>
            <person name="Dockter R.B."/>
            <person name="Fauchery L."/>
            <person name="Guy J."/>
            <person name="Iotti M."/>
            <person name="Le Tacon F."/>
            <person name="Lindquist E.A."/>
            <person name="Lipzen A."/>
            <person name="Malagnac F."/>
            <person name="Mello A."/>
            <person name="Molinier V."/>
            <person name="Miyauchi S."/>
            <person name="Poulain J."/>
            <person name="Riccioni C."/>
            <person name="Rubini A."/>
            <person name="Sitrit Y."/>
            <person name="Splivallo R."/>
            <person name="Traeger S."/>
            <person name="Wang M."/>
            <person name="Zifcakova L."/>
            <person name="Wipf D."/>
            <person name="Zambonelli A."/>
            <person name="Paolocci F."/>
            <person name="Nowrousian M."/>
            <person name="Ottonello S."/>
            <person name="Baldrian P."/>
            <person name="Spatafora J.W."/>
            <person name="Henrissat B."/>
            <person name="Nagy L.G."/>
            <person name="Aury J.M."/>
            <person name="Wincker P."/>
            <person name="Grigoriev I.V."/>
            <person name="Bonfante P."/>
            <person name="Martin F.M."/>
        </authorList>
    </citation>
    <scope>NUCLEOTIDE SEQUENCE [LARGE SCALE GENOMIC DNA]</scope>
    <source>
        <strain evidence="2 3">RN42</strain>
    </source>
</reference>
<gene>
    <name evidence="2" type="ORF">BJ508DRAFT_159421</name>
</gene>